<name>A0A6A6XCK0_9PLEO</name>
<evidence type="ECO:0000313" key="1">
    <source>
        <dbReference type="EMBL" id="KAF2793635.1"/>
    </source>
</evidence>
<dbReference type="Proteomes" id="UP000799757">
    <property type="component" value="Unassembled WGS sequence"/>
</dbReference>
<keyword evidence="2" id="KW-1185">Reference proteome</keyword>
<organism evidence="1 2">
    <name type="scientific">Melanomma pulvis-pyrius CBS 109.77</name>
    <dbReference type="NCBI Taxonomy" id="1314802"/>
    <lineage>
        <taxon>Eukaryota</taxon>
        <taxon>Fungi</taxon>
        <taxon>Dikarya</taxon>
        <taxon>Ascomycota</taxon>
        <taxon>Pezizomycotina</taxon>
        <taxon>Dothideomycetes</taxon>
        <taxon>Pleosporomycetidae</taxon>
        <taxon>Pleosporales</taxon>
        <taxon>Melanommataceae</taxon>
        <taxon>Melanomma</taxon>
    </lineage>
</organism>
<gene>
    <name evidence="1" type="ORF">K505DRAFT_243933</name>
</gene>
<dbReference type="AlphaFoldDB" id="A0A6A6XCK0"/>
<proteinExistence type="predicted"/>
<dbReference type="EMBL" id="MU001920">
    <property type="protein sequence ID" value="KAF2793635.1"/>
    <property type="molecule type" value="Genomic_DNA"/>
</dbReference>
<accession>A0A6A6XCK0</accession>
<evidence type="ECO:0000313" key="2">
    <source>
        <dbReference type="Proteomes" id="UP000799757"/>
    </source>
</evidence>
<reference evidence="1" key="1">
    <citation type="journal article" date="2020" name="Stud. Mycol.">
        <title>101 Dothideomycetes genomes: a test case for predicting lifestyles and emergence of pathogens.</title>
        <authorList>
            <person name="Haridas S."/>
            <person name="Albert R."/>
            <person name="Binder M."/>
            <person name="Bloem J."/>
            <person name="Labutti K."/>
            <person name="Salamov A."/>
            <person name="Andreopoulos B."/>
            <person name="Baker S."/>
            <person name="Barry K."/>
            <person name="Bills G."/>
            <person name="Bluhm B."/>
            <person name="Cannon C."/>
            <person name="Castanera R."/>
            <person name="Culley D."/>
            <person name="Daum C."/>
            <person name="Ezra D."/>
            <person name="Gonzalez J."/>
            <person name="Henrissat B."/>
            <person name="Kuo A."/>
            <person name="Liang C."/>
            <person name="Lipzen A."/>
            <person name="Lutzoni F."/>
            <person name="Magnuson J."/>
            <person name="Mondo S."/>
            <person name="Nolan M."/>
            <person name="Ohm R."/>
            <person name="Pangilinan J."/>
            <person name="Park H.-J."/>
            <person name="Ramirez L."/>
            <person name="Alfaro M."/>
            <person name="Sun H."/>
            <person name="Tritt A."/>
            <person name="Yoshinaga Y."/>
            <person name="Zwiers L.-H."/>
            <person name="Turgeon B."/>
            <person name="Goodwin S."/>
            <person name="Spatafora J."/>
            <person name="Crous P."/>
            <person name="Grigoriev I."/>
        </authorList>
    </citation>
    <scope>NUCLEOTIDE SEQUENCE</scope>
    <source>
        <strain evidence="1">CBS 109.77</strain>
    </source>
</reference>
<sequence>MNILLLLSLLLFFPFILFLMFLAASSCLGDRFRARVSGISFNPRHTSFGRNYGRGLGSGSGAGGWEQIEMEDMLGSDSEDE</sequence>
<protein>
    <submittedName>
        <fullName evidence="1">Uncharacterized protein</fullName>
    </submittedName>
</protein>